<name>A0A1F5VTT1_9BACT</name>
<feature type="coiled-coil region" evidence="1">
    <location>
        <begin position="264"/>
        <end position="312"/>
    </location>
</feature>
<dbReference type="Proteomes" id="UP000178943">
    <property type="component" value="Unassembled WGS sequence"/>
</dbReference>
<dbReference type="EMBL" id="MFGW01000085">
    <property type="protein sequence ID" value="OGF66667.1"/>
    <property type="molecule type" value="Genomic_DNA"/>
</dbReference>
<proteinExistence type="predicted"/>
<keyword evidence="1" id="KW-0175">Coiled coil</keyword>
<comment type="caution">
    <text evidence="2">The sequence shown here is derived from an EMBL/GenBank/DDBJ whole genome shotgun (WGS) entry which is preliminary data.</text>
</comment>
<evidence type="ECO:0000313" key="2">
    <source>
        <dbReference type="EMBL" id="OGF66667.1"/>
    </source>
</evidence>
<evidence type="ECO:0008006" key="4">
    <source>
        <dbReference type="Google" id="ProtNLM"/>
    </source>
</evidence>
<dbReference type="STRING" id="1817863.A2Y62_21370"/>
<evidence type="ECO:0000313" key="3">
    <source>
        <dbReference type="Proteomes" id="UP000178943"/>
    </source>
</evidence>
<accession>A0A1F5VTT1</accession>
<sequence>MEQEIQKPDKKLSKQQLLEEYDRLYKKYHELVINESDIREEHRCSDEKITVEKASQYTVEYVIKSLAELNVSINKALADLSDKLAQEAGKLTELRKAIEIETKNLKEIHQIDNSAHALKALLKAQNEEKAAFEIAMEIKHKEWEDEQKKHDLELKERNLLLKKEREREQEDYDYNLALSRKKESDAYEEKKNSLDKELEAKKITFEKEASERLSAITQKETEYNELKQKVTLFPQELEETVKKGTQTATDKIKNDYEVKIQLMLKEIEGERKLFELKIASLNEQVTKQAAQIEALNHQLNNSNKQVQDIAVKAIEGASGFKALSSINEIALEQAKNISSKKP</sequence>
<gene>
    <name evidence="2" type="ORF">A2Y62_21370</name>
</gene>
<feature type="coiled-coil region" evidence="1">
    <location>
        <begin position="149"/>
        <end position="204"/>
    </location>
</feature>
<reference evidence="2 3" key="1">
    <citation type="journal article" date="2016" name="Nat. Commun.">
        <title>Thousands of microbial genomes shed light on interconnected biogeochemical processes in an aquifer system.</title>
        <authorList>
            <person name="Anantharaman K."/>
            <person name="Brown C.T."/>
            <person name="Hug L.A."/>
            <person name="Sharon I."/>
            <person name="Castelle C.J."/>
            <person name="Probst A.J."/>
            <person name="Thomas B.C."/>
            <person name="Singh A."/>
            <person name="Wilkins M.J."/>
            <person name="Karaoz U."/>
            <person name="Brodie E.L."/>
            <person name="Williams K.H."/>
            <person name="Hubbard S.S."/>
            <person name="Banfield J.F."/>
        </authorList>
    </citation>
    <scope>NUCLEOTIDE SEQUENCE [LARGE SCALE GENOMIC DNA]</scope>
</reference>
<organism evidence="2 3">
    <name type="scientific">Candidatus Fischerbacteria bacterium RBG_13_37_8</name>
    <dbReference type="NCBI Taxonomy" id="1817863"/>
    <lineage>
        <taxon>Bacteria</taxon>
        <taxon>Candidatus Fischeribacteriota</taxon>
    </lineage>
</organism>
<protein>
    <recommendedName>
        <fullName evidence="4">Myosin heavy chain</fullName>
    </recommendedName>
</protein>
<evidence type="ECO:0000256" key="1">
    <source>
        <dbReference type="SAM" id="Coils"/>
    </source>
</evidence>
<dbReference type="AlphaFoldDB" id="A0A1F5VTT1"/>